<proteinExistence type="predicted"/>
<dbReference type="EMBL" id="JAJEQR010000045">
    <property type="protein sequence ID" value="MCC2231953.1"/>
    <property type="molecule type" value="Genomic_DNA"/>
</dbReference>
<dbReference type="InterPro" id="IPR010359">
    <property type="entry name" value="IrrE_HExxH"/>
</dbReference>
<sequence>MNNLEIMEQEAADRGIEVIDYYFESDRIKALYKDGIIAMNIRMRSYRQRTCILAEEIAHHITNVGNILDQTDVANRKQERRVRLLAFDRLIGLRGLIQCFLAGDRNRYEVAERLEVTEEFLAEALEMYRGKYGEGKQIGNFWVSFEPYLSIVEIN</sequence>
<name>A0AAE3JG21_9FIRM</name>
<accession>A0AAE3JG21</accession>
<feature type="domain" description="IrrE N-terminal-like" evidence="1">
    <location>
        <begin position="14"/>
        <end position="125"/>
    </location>
</feature>
<dbReference type="RefSeq" id="WP_308454439.1">
    <property type="nucleotide sequence ID" value="NZ_JAJEQR010000045.1"/>
</dbReference>
<evidence type="ECO:0000313" key="3">
    <source>
        <dbReference type="Proteomes" id="UP001198182"/>
    </source>
</evidence>
<evidence type="ECO:0000313" key="2">
    <source>
        <dbReference type="EMBL" id="MCC2231953.1"/>
    </source>
</evidence>
<organism evidence="2 3">
    <name type="scientific">Hominifimenecus microfluidus</name>
    <dbReference type="NCBI Taxonomy" id="2885348"/>
    <lineage>
        <taxon>Bacteria</taxon>
        <taxon>Bacillati</taxon>
        <taxon>Bacillota</taxon>
        <taxon>Clostridia</taxon>
        <taxon>Lachnospirales</taxon>
        <taxon>Lachnospiraceae</taxon>
        <taxon>Hominifimenecus</taxon>
    </lineage>
</organism>
<gene>
    <name evidence="2" type="ORF">LKD81_13265</name>
</gene>
<dbReference type="Pfam" id="PF06114">
    <property type="entry name" value="Peptidase_M78"/>
    <property type="match status" value="1"/>
</dbReference>
<protein>
    <submittedName>
        <fullName evidence="2">ImmA/IrrE family metallo-endopeptidase</fullName>
    </submittedName>
</protein>
<keyword evidence="3" id="KW-1185">Reference proteome</keyword>
<evidence type="ECO:0000259" key="1">
    <source>
        <dbReference type="Pfam" id="PF06114"/>
    </source>
</evidence>
<comment type="caution">
    <text evidence="2">The sequence shown here is derived from an EMBL/GenBank/DDBJ whole genome shotgun (WGS) entry which is preliminary data.</text>
</comment>
<dbReference type="Proteomes" id="UP001198182">
    <property type="component" value="Unassembled WGS sequence"/>
</dbReference>
<dbReference type="AlphaFoldDB" id="A0AAE3JG21"/>
<reference evidence="2" key="1">
    <citation type="submission" date="2021-10" db="EMBL/GenBank/DDBJ databases">
        <title>Anaerobic single-cell dispensing facilitates the cultivation of human gut bacteria.</title>
        <authorList>
            <person name="Afrizal A."/>
        </authorList>
    </citation>
    <scope>NUCLEOTIDE SEQUENCE</scope>
    <source>
        <strain evidence="2">CLA-AA-H215</strain>
    </source>
</reference>